<dbReference type="PROSITE" id="PS50109">
    <property type="entry name" value="HIS_KIN"/>
    <property type="match status" value="1"/>
</dbReference>
<dbReference type="Gene3D" id="1.10.287.130">
    <property type="match status" value="1"/>
</dbReference>
<dbReference type="SMART" id="SM00091">
    <property type="entry name" value="PAS"/>
    <property type="match status" value="2"/>
</dbReference>
<reference evidence="10 11" key="1">
    <citation type="submission" date="2011-12" db="EMBL/GenBank/DDBJ databases">
        <title>The complete genome of Niastella koreensis GR20-10.</title>
        <authorList>
            <consortium name="US DOE Joint Genome Institute (JGI-PGF)"/>
            <person name="Lucas S."/>
            <person name="Han J."/>
            <person name="Lapidus A."/>
            <person name="Bruce D."/>
            <person name="Goodwin L."/>
            <person name="Pitluck S."/>
            <person name="Peters L."/>
            <person name="Kyrpides N."/>
            <person name="Mavromatis K."/>
            <person name="Ivanova N."/>
            <person name="Mikhailova N."/>
            <person name="Davenport K."/>
            <person name="Saunders E."/>
            <person name="Detter J.C."/>
            <person name="Tapia R."/>
            <person name="Han C."/>
            <person name="Land M."/>
            <person name="Hauser L."/>
            <person name="Markowitz V."/>
            <person name="Cheng J.-F."/>
            <person name="Hugenholtz P."/>
            <person name="Woyke T."/>
            <person name="Wu D."/>
            <person name="Tindall B."/>
            <person name="Pomrenke H."/>
            <person name="Brambilla E."/>
            <person name="Klenk H.-P."/>
            <person name="Eisen J.A."/>
        </authorList>
    </citation>
    <scope>NUCLEOTIDE SEQUENCE [LARGE SCALE GENOMIC DNA]</scope>
    <source>
        <strain evidence="11">DSM 17620 / KACC 11465 / NBRC 106392 / GR20-10</strain>
    </source>
</reference>
<dbReference type="Pfam" id="PF00512">
    <property type="entry name" value="HisKA"/>
    <property type="match status" value="1"/>
</dbReference>
<dbReference type="InterPro" id="IPR000014">
    <property type="entry name" value="PAS"/>
</dbReference>
<protein>
    <recommendedName>
        <fullName evidence="2">histidine kinase</fullName>
        <ecNumber evidence="2">2.7.13.3</ecNumber>
    </recommendedName>
</protein>
<dbReference type="InterPro" id="IPR035965">
    <property type="entry name" value="PAS-like_dom_sf"/>
</dbReference>
<dbReference type="InterPro" id="IPR004358">
    <property type="entry name" value="Sig_transdc_His_kin-like_C"/>
</dbReference>
<gene>
    <name evidence="10" type="ordered locus">Niako_5187</name>
</gene>
<dbReference type="eggNOG" id="COG2202">
    <property type="taxonomic scope" value="Bacteria"/>
</dbReference>
<dbReference type="HOGENOM" id="CLU_000445_114_71_10"/>
<evidence type="ECO:0000313" key="10">
    <source>
        <dbReference type="EMBL" id="AEW01424.1"/>
    </source>
</evidence>
<dbReference type="SUPFAM" id="SSF47384">
    <property type="entry name" value="Homodimeric domain of signal transducing histidine kinase"/>
    <property type="match status" value="1"/>
</dbReference>
<dbReference type="Gene3D" id="3.30.450.20">
    <property type="entry name" value="PAS domain"/>
    <property type="match status" value="2"/>
</dbReference>
<dbReference type="STRING" id="700598.Niako_5187"/>
<dbReference type="eggNOG" id="COG4251">
    <property type="taxonomic scope" value="Bacteria"/>
</dbReference>
<evidence type="ECO:0000256" key="3">
    <source>
        <dbReference type="ARBA" id="ARBA00022553"/>
    </source>
</evidence>
<evidence type="ECO:0000256" key="4">
    <source>
        <dbReference type="ARBA" id="ARBA00022679"/>
    </source>
</evidence>
<dbReference type="SUPFAM" id="SSF55785">
    <property type="entry name" value="PYP-like sensor domain (PAS domain)"/>
    <property type="match status" value="2"/>
</dbReference>
<dbReference type="PANTHER" id="PTHR43304">
    <property type="entry name" value="PHYTOCHROME-LIKE PROTEIN CPH1"/>
    <property type="match status" value="1"/>
</dbReference>
<dbReference type="PROSITE" id="PS50113">
    <property type="entry name" value="PAC"/>
    <property type="match status" value="2"/>
</dbReference>
<keyword evidence="5 10" id="KW-0418">Kinase</keyword>
<evidence type="ECO:0000256" key="1">
    <source>
        <dbReference type="ARBA" id="ARBA00000085"/>
    </source>
</evidence>
<dbReference type="SMART" id="SM00387">
    <property type="entry name" value="HATPase_c"/>
    <property type="match status" value="1"/>
</dbReference>
<dbReference type="PANTHER" id="PTHR43304:SF1">
    <property type="entry name" value="PAC DOMAIN-CONTAINING PROTEIN"/>
    <property type="match status" value="1"/>
</dbReference>
<evidence type="ECO:0000259" key="7">
    <source>
        <dbReference type="PROSITE" id="PS50109"/>
    </source>
</evidence>
<feature type="coiled-coil region" evidence="6">
    <location>
        <begin position="274"/>
        <end position="304"/>
    </location>
</feature>
<dbReference type="InterPro" id="IPR000700">
    <property type="entry name" value="PAS-assoc_C"/>
</dbReference>
<dbReference type="PRINTS" id="PR00344">
    <property type="entry name" value="BCTRLSENSOR"/>
</dbReference>
<dbReference type="Gene3D" id="3.30.565.10">
    <property type="entry name" value="Histidine kinase-like ATPase, C-terminal domain"/>
    <property type="match status" value="1"/>
</dbReference>
<evidence type="ECO:0000256" key="6">
    <source>
        <dbReference type="SAM" id="Coils"/>
    </source>
</evidence>
<dbReference type="EMBL" id="CP003178">
    <property type="protein sequence ID" value="AEW01424.1"/>
    <property type="molecule type" value="Genomic_DNA"/>
</dbReference>
<dbReference type="SUPFAM" id="SSF55874">
    <property type="entry name" value="ATPase domain of HSP90 chaperone/DNA topoisomerase II/histidine kinase"/>
    <property type="match status" value="1"/>
</dbReference>
<accession>G8TCB7</accession>
<sequence>MSQLSTETPSFVMDSEKYSLQNLFMQAPAAIVILNGPDFIIEFANEQLYKSWSRNAEIIGKPLLEVLPELKDQAFPALLRKVMETGEPYYCPEEKAVLLKDGKPVNVYYDYVYKPILETGKKASGVIVMANDITEQVLARKRAEENEVALRLARDESERQKRLYEAITRSTPDLIYVFDLNYRFIYANEALLTMWGLTWEQSKGKKLLEVGYEPWHAEMHEREIDHVVATQKSIRGEVSFPHATLGKRIYDYIFVPVINEKGQVEAVAGTTRDITEIKLAEEALKQNEEKLEKLVTERTRELQRSNEDLQQFAHVASHDLKEPVRKIIIFGSRMQEEFNDDLPPRAKGFLSKIEVAANRMTAMIDGVLLYSSLNAKEKEMEGVDLNDIINHIKTDLELVISQKNAEINYKKLPTIFGSALLIYQLFYNLLNNSLKFARPGVTPVINLDAELEKDGKFARIILQDNGIGFSPAQAEMIFKTFTRLHSKDEYEGTGLGLALCKKIAERHNGKITASGKVNEGATFIITLPLNEKSS</sequence>
<dbReference type="InterPro" id="IPR013656">
    <property type="entry name" value="PAS_4"/>
</dbReference>
<feature type="domain" description="Histidine kinase" evidence="7">
    <location>
        <begin position="315"/>
        <end position="531"/>
    </location>
</feature>
<dbReference type="InterPro" id="IPR003661">
    <property type="entry name" value="HisK_dim/P_dom"/>
</dbReference>
<dbReference type="InterPro" id="IPR036890">
    <property type="entry name" value="HATPase_C_sf"/>
</dbReference>
<evidence type="ECO:0000259" key="9">
    <source>
        <dbReference type="PROSITE" id="PS50113"/>
    </source>
</evidence>
<keyword evidence="6" id="KW-0175">Coiled coil</keyword>
<dbReference type="InterPro" id="IPR036097">
    <property type="entry name" value="HisK_dim/P_sf"/>
</dbReference>
<evidence type="ECO:0000256" key="2">
    <source>
        <dbReference type="ARBA" id="ARBA00012438"/>
    </source>
</evidence>
<dbReference type="Pfam" id="PF02518">
    <property type="entry name" value="HATPase_c"/>
    <property type="match status" value="1"/>
</dbReference>
<dbReference type="PROSITE" id="PS50112">
    <property type="entry name" value="PAS"/>
    <property type="match status" value="1"/>
</dbReference>
<dbReference type="KEGG" id="nko:Niako_5187"/>
<dbReference type="GO" id="GO:0000155">
    <property type="term" value="F:phosphorelay sensor kinase activity"/>
    <property type="evidence" value="ECO:0007669"/>
    <property type="project" value="InterPro"/>
</dbReference>
<dbReference type="NCBIfam" id="TIGR00229">
    <property type="entry name" value="sensory_box"/>
    <property type="match status" value="2"/>
</dbReference>
<feature type="domain" description="PAC" evidence="9">
    <location>
        <begin position="91"/>
        <end position="145"/>
    </location>
</feature>
<dbReference type="CDD" id="cd00130">
    <property type="entry name" value="PAS"/>
    <property type="match status" value="2"/>
</dbReference>
<dbReference type="PATRIC" id="fig|700598.3.peg.5304"/>
<dbReference type="CDD" id="cd00082">
    <property type="entry name" value="HisKA"/>
    <property type="match status" value="1"/>
</dbReference>
<evidence type="ECO:0000313" key="11">
    <source>
        <dbReference type="Proteomes" id="UP000005438"/>
    </source>
</evidence>
<proteinExistence type="predicted"/>
<evidence type="ECO:0000259" key="8">
    <source>
        <dbReference type="PROSITE" id="PS50112"/>
    </source>
</evidence>
<dbReference type="FunFam" id="3.30.565.10:FF:000006">
    <property type="entry name" value="Sensor histidine kinase WalK"/>
    <property type="match status" value="1"/>
</dbReference>
<dbReference type="SMART" id="SM00388">
    <property type="entry name" value="HisKA"/>
    <property type="match status" value="1"/>
</dbReference>
<keyword evidence="4" id="KW-0808">Transferase</keyword>
<comment type="catalytic activity">
    <reaction evidence="1">
        <text>ATP + protein L-histidine = ADP + protein N-phospho-L-histidine.</text>
        <dbReference type="EC" id="2.7.13.3"/>
    </reaction>
</comment>
<dbReference type="AlphaFoldDB" id="G8TCB7"/>
<dbReference type="InterPro" id="IPR003594">
    <property type="entry name" value="HATPase_dom"/>
</dbReference>
<dbReference type="InterPro" id="IPR052162">
    <property type="entry name" value="Sensor_kinase/Photoreceptor"/>
</dbReference>
<keyword evidence="3" id="KW-0597">Phosphoprotein</keyword>
<organism evidence="10 11">
    <name type="scientific">Niastella koreensis (strain DSM 17620 / KACC 11465 / NBRC 106392 / GR20-10)</name>
    <dbReference type="NCBI Taxonomy" id="700598"/>
    <lineage>
        <taxon>Bacteria</taxon>
        <taxon>Pseudomonadati</taxon>
        <taxon>Bacteroidota</taxon>
        <taxon>Chitinophagia</taxon>
        <taxon>Chitinophagales</taxon>
        <taxon>Chitinophagaceae</taxon>
        <taxon>Niastella</taxon>
    </lineage>
</organism>
<dbReference type="Pfam" id="PF08448">
    <property type="entry name" value="PAS_4"/>
    <property type="match status" value="2"/>
</dbReference>
<dbReference type="InterPro" id="IPR005467">
    <property type="entry name" value="His_kinase_dom"/>
</dbReference>
<dbReference type="Proteomes" id="UP000005438">
    <property type="component" value="Chromosome"/>
</dbReference>
<name>G8TCB7_NIAKG</name>
<evidence type="ECO:0000256" key="5">
    <source>
        <dbReference type="ARBA" id="ARBA00022777"/>
    </source>
</evidence>
<dbReference type="EC" id="2.7.13.3" evidence="2"/>
<feature type="domain" description="PAS" evidence="8">
    <location>
        <begin position="159"/>
        <end position="231"/>
    </location>
</feature>
<feature type="domain" description="PAC" evidence="9">
    <location>
        <begin position="234"/>
        <end position="286"/>
    </location>
</feature>